<accession>A0A0F8XF91</accession>
<sequence length="67" mass="7350">MSTASTARERPLLFSGEMVRAILAGRKTVTRRVIKPVPVALEDDWLWPCASVQSGISLSAERHIAES</sequence>
<organism evidence="1">
    <name type="scientific">marine sediment metagenome</name>
    <dbReference type="NCBI Taxonomy" id="412755"/>
    <lineage>
        <taxon>unclassified sequences</taxon>
        <taxon>metagenomes</taxon>
        <taxon>ecological metagenomes</taxon>
    </lineage>
</organism>
<gene>
    <name evidence="1" type="ORF">LCGC14_2953090</name>
</gene>
<dbReference type="EMBL" id="LAZR01059565">
    <property type="protein sequence ID" value="KKK67538.1"/>
    <property type="molecule type" value="Genomic_DNA"/>
</dbReference>
<name>A0A0F8XF91_9ZZZZ</name>
<dbReference type="AlphaFoldDB" id="A0A0F8XF91"/>
<evidence type="ECO:0000313" key="1">
    <source>
        <dbReference type="EMBL" id="KKK67538.1"/>
    </source>
</evidence>
<proteinExistence type="predicted"/>
<reference evidence="1" key="1">
    <citation type="journal article" date="2015" name="Nature">
        <title>Complex archaea that bridge the gap between prokaryotes and eukaryotes.</title>
        <authorList>
            <person name="Spang A."/>
            <person name="Saw J.H."/>
            <person name="Jorgensen S.L."/>
            <person name="Zaremba-Niedzwiedzka K."/>
            <person name="Martijn J."/>
            <person name="Lind A.E."/>
            <person name="van Eijk R."/>
            <person name="Schleper C."/>
            <person name="Guy L."/>
            <person name="Ettema T.J."/>
        </authorList>
    </citation>
    <scope>NUCLEOTIDE SEQUENCE</scope>
</reference>
<feature type="non-terminal residue" evidence="1">
    <location>
        <position position="67"/>
    </location>
</feature>
<protein>
    <submittedName>
        <fullName evidence="1">Uncharacterized protein</fullName>
    </submittedName>
</protein>
<comment type="caution">
    <text evidence="1">The sequence shown here is derived from an EMBL/GenBank/DDBJ whole genome shotgun (WGS) entry which is preliminary data.</text>
</comment>